<reference evidence="2 3" key="1">
    <citation type="submission" date="2020-02" db="EMBL/GenBank/DDBJ databases">
        <title>Draft genome sequence of Haematococcus lacustris strain NIES-144.</title>
        <authorList>
            <person name="Morimoto D."/>
            <person name="Nakagawa S."/>
            <person name="Yoshida T."/>
            <person name="Sawayama S."/>
        </authorList>
    </citation>
    <scope>NUCLEOTIDE SEQUENCE [LARGE SCALE GENOMIC DNA]</scope>
    <source>
        <strain evidence="2 3">NIES-144</strain>
    </source>
</reference>
<evidence type="ECO:0000313" key="3">
    <source>
        <dbReference type="Proteomes" id="UP000485058"/>
    </source>
</evidence>
<dbReference type="PANTHER" id="PTHR34957">
    <property type="entry name" value="NUCLEAR TRANSPORT FACTOR 2 (NTF2) FAMILY PROTEIN"/>
    <property type="match status" value="1"/>
</dbReference>
<dbReference type="Proteomes" id="UP000485058">
    <property type="component" value="Unassembled WGS sequence"/>
</dbReference>
<organism evidence="2 3">
    <name type="scientific">Haematococcus lacustris</name>
    <name type="common">Green alga</name>
    <name type="synonym">Haematococcus pluvialis</name>
    <dbReference type="NCBI Taxonomy" id="44745"/>
    <lineage>
        <taxon>Eukaryota</taxon>
        <taxon>Viridiplantae</taxon>
        <taxon>Chlorophyta</taxon>
        <taxon>core chlorophytes</taxon>
        <taxon>Chlorophyceae</taxon>
        <taxon>CS clade</taxon>
        <taxon>Chlamydomonadales</taxon>
        <taxon>Haematococcaceae</taxon>
        <taxon>Haematococcus</taxon>
    </lineage>
</organism>
<dbReference type="PANTHER" id="PTHR34957:SF1">
    <property type="entry name" value="NUCLEAR TRANSPORT FACTOR 2 (NTF2) FAMILY PROTEIN"/>
    <property type="match status" value="1"/>
</dbReference>
<dbReference type="AlphaFoldDB" id="A0A699Z083"/>
<protein>
    <submittedName>
        <fullName evidence="2">F-box SKIP8</fullName>
    </submittedName>
</protein>
<dbReference type="InterPro" id="IPR001943">
    <property type="entry name" value="UVR_dom"/>
</dbReference>
<dbReference type="EMBL" id="BLLF01000925">
    <property type="protein sequence ID" value="GFH15953.1"/>
    <property type="molecule type" value="Genomic_DNA"/>
</dbReference>
<evidence type="ECO:0000313" key="2">
    <source>
        <dbReference type="EMBL" id="GFH15953.1"/>
    </source>
</evidence>
<gene>
    <name evidence="2" type="ORF">HaLaN_12286</name>
</gene>
<evidence type="ECO:0000259" key="1">
    <source>
        <dbReference type="Pfam" id="PF02151"/>
    </source>
</evidence>
<feature type="domain" description="UVR" evidence="1">
    <location>
        <begin position="128"/>
        <end position="156"/>
    </location>
</feature>
<sequence>MAPSPRTKLVARFVAARERGSSKGIRASSLYLHSCSAGKATQHDGVRRHSMDVATKHVNPVFLAQIARSFMDICSQTDTLPFDRASAHRLLTCTSTMIGFRWAAHLPTAPRPTTRRTRIVRCCADDSSSIRDLRAQLEAALAREEYKDAARLRDAIQLKTMDAKLAVEEANGVFYAAFSSGNLQAKH</sequence>
<dbReference type="Pfam" id="PF02151">
    <property type="entry name" value="UVR"/>
    <property type="match status" value="1"/>
</dbReference>
<keyword evidence="3" id="KW-1185">Reference proteome</keyword>
<name>A0A699Z083_HAELA</name>
<accession>A0A699Z083</accession>
<comment type="caution">
    <text evidence="2">The sequence shown here is derived from an EMBL/GenBank/DDBJ whole genome shotgun (WGS) entry which is preliminary data.</text>
</comment>
<proteinExistence type="predicted"/>